<keyword evidence="2" id="KW-1185">Reference proteome</keyword>
<dbReference type="Proteomes" id="UP000006591">
    <property type="component" value="Chromosome 3"/>
</dbReference>
<reference evidence="1" key="2">
    <citation type="submission" date="2018-04" db="EMBL/GenBank/DDBJ databases">
        <title>OnivRS2 (Oryza nivara Reference Sequence Version 2).</title>
        <authorList>
            <person name="Zhang J."/>
            <person name="Kudrna D."/>
            <person name="Lee S."/>
            <person name="Talag J."/>
            <person name="Rajasekar S."/>
            <person name="Welchert J."/>
            <person name="Hsing Y.-I."/>
            <person name="Wing R.A."/>
        </authorList>
    </citation>
    <scope>NUCLEOTIDE SEQUENCE [LARGE SCALE GENOMIC DNA]</scope>
    <source>
        <strain evidence="1">SL10</strain>
    </source>
</reference>
<protein>
    <submittedName>
        <fullName evidence="1">Uncharacterized protein</fullName>
    </submittedName>
</protein>
<proteinExistence type="predicted"/>
<dbReference type="Gramene" id="ONIVA03G34310.4">
    <property type="protein sequence ID" value="ONIVA03G34310.4"/>
    <property type="gene ID" value="ONIVA03G34310"/>
</dbReference>
<dbReference type="HOGENOM" id="CLU_1317282_0_0_1"/>
<organism evidence="1">
    <name type="scientific">Oryza nivara</name>
    <name type="common">Indian wild rice</name>
    <name type="synonym">Oryza sativa f. spontanea</name>
    <dbReference type="NCBI Taxonomy" id="4536"/>
    <lineage>
        <taxon>Eukaryota</taxon>
        <taxon>Viridiplantae</taxon>
        <taxon>Streptophyta</taxon>
        <taxon>Embryophyta</taxon>
        <taxon>Tracheophyta</taxon>
        <taxon>Spermatophyta</taxon>
        <taxon>Magnoliopsida</taxon>
        <taxon>Liliopsida</taxon>
        <taxon>Poales</taxon>
        <taxon>Poaceae</taxon>
        <taxon>BOP clade</taxon>
        <taxon>Oryzoideae</taxon>
        <taxon>Oryzeae</taxon>
        <taxon>Oryzinae</taxon>
        <taxon>Oryza</taxon>
    </lineage>
</organism>
<dbReference type="EnsemblPlants" id="ONIVA03G34310.4">
    <property type="protein sequence ID" value="ONIVA03G34310.4"/>
    <property type="gene ID" value="ONIVA03G34310"/>
</dbReference>
<name>A0A0E0GT88_ORYNI</name>
<reference evidence="1" key="1">
    <citation type="submission" date="2015-04" db="UniProtKB">
        <authorList>
            <consortium name="EnsemblPlants"/>
        </authorList>
    </citation>
    <scope>IDENTIFICATION</scope>
    <source>
        <strain evidence="1">SL10</strain>
    </source>
</reference>
<evidence type="ECO:0000313" key="1">
    <source>
        <dbReference type="EnsemblPlants" id="ONIVA03G34310.4"/>
    </source>
</evidence>
<accession>A0A0E0GT88</accession>
<dbReference type="AlphaFoldDB" id="A0A0E0GT88"/>
<sequence>MVLQGAGKSIGSWKQQCKLGFLSIVALRGACGPHCPLWASLRCIIALTVRRGQDRKCATIRGWSRCARLQRIVRRFPLHFSLSSIGDDEQPTTIEINYFFCKLEGACAPIAPCGLRSVASLHPRCGEGKIEEALLVAVDRDVLIYKESFPLHFSLSSIGDNEQPPTMEINYFFHPLFYELKEGRIEEALLVAVGRDVLVYKESALGLLELLYGDVSVDMWFEAPK</sequence>
<evidence type="ECO:0000313" key="2">
    <source>
        <dbReference type="Proteomes" id="UP000006591"/>
    </source>
</evidence>